<name>A0A1M6B2W2_MALRU</name>
<dbReference type="GO" id="GO:0030170">
    <property type="term" value="F:pyridoxal phosphate binding"/>
    <property type="evidence" value="ECO:0007669"/>
    <property type="project" value="InterPro"/>
</dbReference>
<organism evidence="8 9">
    <name type="scientific">Malonomonas rubra DSM 5091</name>
    <dbReference type="NCBI Taxonomy" id="1122189"/>
    <lineage>
        <taxon>Bacteria</taxon>
        <taxon>Pseudomonadati</taxon>
        <taxon>Thermodesulfobacteriota</taxon>
        <taxon>Desulfuromonadia</taxon>
        <taxon>Desulfuromonadales</taxon>
        <taxon>Geopsychrobacteraceae</taxon>
        <taxon>Malonomonas</taxon>
    </lineage>
</organism>
<dbReference type="OrthoDB" id="9808002at2"/>
<evidence type="ECO:0000256" key="2">
    <source>
        <dbReference type="ARBA" id="ARBA00010447"/>
    </source>
</evidence>
<dbReference type="Pfam" id="PF00266">
    <property type="entry name" value="Aminotran_5"/>
    <property type="match status" value="1"/>
</dbReference>
<comment type="catalytic activity">
    <reaction evidence="6">
        <text>(sulfur carrier)-H + L-cysteine = (sulfur carrier)-SH + L-alanine</text>
        <dbReference type="Rhea" id="RHEA:43892"/>
        <dbReference type="Rhea" id="RHEA-COMP:14737"/>
        <dbReference type="Rhea" id="RHEA-COMP:14739"/>
        <dbReference type="ChEBI" id="CHEBI:29917"/>
        <dbReference type="ChEBI" id="CHEBI:35235"/>
        <dbReference type="ChEBI" id="CHEBI:57972"/>
        <dbReference type="ChEBI" id="CHEBI:64428"/>
        <dbReference type="EC" id="2.8.1.7"/>
    </reaction>
</comment>
<evidence type="ECO:0000259" key="7">
    <source>
        <dbReference type="Pfam" id="PF00266"/>
    </source>
</evidence>
<dbReference type="PIRSF" id="PIRSF005572">
    <property type="entry name" value="NifS"/>
    <property type="match status" value="1"/>
</dbReference>
<dbReference type="RefSeq" id="WP_072904720.1">
    <property type="nucleotide sequence ID" value="NZ_FQZT01000001.1"/>
</dbReference>
<reference evidence="8 9" key="1">
    <citation type="submission" date="2016-11" db="EMBL/GenBank/DDBJ databases">
        <authorList>
            <person name="Jaros S."/>
            <person name="Januszkiewicz K."/>
            <person name="Wedrychowicz H."/>
        </authorList>
    </citation>
    <scope>NUCLEOTIDE SEQUENCE [LARGE SCALE GENOMIC DNA]</scope>
    <source>
        <strain evidence="8 9">DSM 5091</strain>
    </source>
</reference>
<dbReference type="STRING" id="1122189.SAMN02745165_00020"/>
<feature type="domain" description="Aminotransferase class V" evidence="7">
    <location>
        <begin position="5"/>
        <end position="373"/>
    </location>
</feature>
<dbReference type="InterPro" id="IPR015422">
    <property type="entry name" value="PyrdxlP-dep_Trfase_small"/>
</dbReference>
<dbReference type="AlphaFoldDB" id="A0A1M6B2W2"/>
<evidence type="ECO:0000256" key="6">
    <source>
        <dbReference type="ARBA" id="ARBA00050776"/>
    </source>
</evidence>
<dbReference type="EC" id="2.8.1.7" evidence="3"/>
<evidence type="ECO:0000313" key="8">
    <source>
        <dbReference type="EMBL" id="SHI43089.1"/>
    </source>
</evidence>
<gene>
    <name evidence="8" type="ORF">SAMN02745165_00020</name>
</gene>
<dbReference type="CDD" id="cd06453">
    <property type="entry name" value="SufS_like"/>
    <property type="match status" value="1"/>
</dbReference>
<evidence type="ECO:0000256" key="5">
    <source>
        <dbReference type="ARBA" id="ARBA00022898"/>
    </source>
</evidence>
<dbReference type="InterPro" id="IPR000192">
    <property type="entry name" value="Aminotrans_V_dom"/>
</dbReference>
<keyword evidence="5" id="KW-0663">Pyridoxal phosphate</keyword>
<dbReference type="NCBIfam" id="TIGR01977">
    <property type="entry name" value="am_tr_V_EF2568"/>
    <property type="match status" value="1"/>
</dbReference>
<protein>
    <recommendedName>
        <fullName evidence="3">cysteine desulfurase</fullName>
        <ecNumber evidence="3">2.8.1.7</ecNumber>
    </recommendedName>
</protein>
<dbReference type="SUPFAM" id="SSF53383">
    <property type="entry name" value="PLP-dependent transferases"/>
    <property type="match status" value="1"/>
</dbReference>
<dbReference type="InterPro" id="IPR016454">
    <property type="entry name" value="Cysteine_dSase"/>
</dbReference>
<dbReference type="Gene3D" id="3.40.640.10">
    <property type="entry name" value="Type I PLP-dependent aspartate aminotransferase-like (Major domain)"/>
    <property type="match status" value="1"/>
</dbReference>
<accession>A0A1M6B2W2</accession>
<proteinExistence type="inferred from homology"/>
<dbReference type="InterPro" id="IPR015424">
    <property type="entry name" value="PyrdxlP-dep_Trfase"/>
</dbReference>
<dbReference type="InterPro" id="IPR010970">
    <property type="entry name" value="Cys_dSase_SufS"/>
</dbReference>
<dbReference type="GO" id="GO:0031071">
    <property type="term" value="F:cysteine desulfurase activity"/>
    <property type="evidence" value="ECO:0007669"/>
    <property type="project" value="UniProtKB-EC"/>
</dbReference>
<keyword evidence="9" id="KW-1185">Reference proteome</keyword>
<keyword evidence="4" id="KW-0808">Transferase</keyword>
<comment type="similarity">
    <text evidence="2">Belongs to the class-V pyridoxal-phosphate-dependent aminotransferase family. Csd subfamily.</text>
</comment>
<evidence type="ECO:0000256" key="1">
    <source>
        <dbReference type="ARBA" id="ARBA00001933"/>
    </source>
</evidence>
<evidence type="ECO:0000256" key="4">
    <source>
        <dbReference type="ARBA" id="ARBA00022679"/>
    </source>
</evidence>
<dbReference type="Proteomes" id="UP000184171">
    <property type="component" value="Unassembled WGS sequence"/>
</dbReference>
<dbReference type="Gene3D" id="3.90.1150.10">
    <property type="entry name" value="Aspartate Aminotransferase, domain 1"/>
    <property type="match status" value="1"/>
</dbReference>
<dbReference type="PANTHER" id="PTHR43586:SF4">
    <property type="entry name" value="ISOPENICILLIN N EPIMERASE"/>
    <property type="match status" value="1"/>
</dbReference>
<dbReference type="GO" id="GO:0006534">
    <property type="term" value="P:cysteine metabolic process"/>
    <property type="evidence" value="ECO:0007669"/>
    <property type="project" value="InterPro"/>
</dbReference>
<evidence type="ECO:0000256" key="3">
    <source>
        <dbReference type="ARBA" id="ARBA00012239"/>
    </source>
</evidence>
<dbReference type="EMBL" id="FQZT01000001">
    <property type="protein sequence ID" value="SHI43089.1"/>
    <property type="molecule type" value="Genomic_DNA"/>
</dbReference>
<dbReference type="PANTHER" id="PTHR43586">
    <property type="entry name" value="CYSTEINE DESULFURASE"/>
    <property type="match status" value="1"/>
</dbReference>
<dbReference type="InterPro" id="IPR010969">
    <property type="entry name" value="Cys_dSase-rel_unknwn_funct"/>
</dbReference>
<sequence>MNDLIYLDNAATSHPKPEAVYLAVERALRQGASPGRGSYQQALSAERLVFDTRESIAELFNAPDSERIIFTANATNAINQALFGLLQPGDRVVTTSIEHNAVTRPLRALQDNGVDVVKVAADSRSGLVEENALKDACLEKTTKLLLVNHCSNVFGGMQPVEGLGDWCRERGIYFMIDGSQSAGSLPIDFQQLQVDLFAAPGHKSLLGPQGTGFLYVDKEIALRPLVYGGTGANSHSDLPPEDLPERLECGTLNLPGLAGLQAAVQFLLQTGTVNIREHELQTLSYLLDGLRSIDGVVLYGPEDIEKRGAAVSFNITGRDPAEVGFYLDHEAQIAVRVGLQCAPDAHRTINTYPHGTVRVSPGFFTTQAELDTFLAAIRNIAQRDA</sequence>
<dbReference type="InterPro" id="IPR015421">
    <property type="entry name" value="PyrdxlP-dep_Trfase_major"/>
</dbReference>
<comment type="cofactor">
    <cofactor evidence="1">
        <name>pyridoxal 5'-phosphate</name>
        <dbReference type="ChEBI" id="CHEBI:597326"/>
    </cofactor>
</comment>
<evidence type="ECO:0000313" key="9">
    <source>
        <dbReference type="Proteomes" id="UP000184171"/>
    </source>
</evidence>